<dbReference type="PROSITE" id="PS50035">
    <property type="entry name" value="PLD"/>
    <property type="match status" value="2"/>
</dbReference>
<organism evidence="11 12">
    <name type="scientific">Caulobacter ginsengisoli</name>
    <dbReference type="NCBI Taxonomy" id="400775"/>
    <lineage>
        <taxon>Bacteria</taxon>
        <taxon>Pseudomonadati</taxon>
        <taxon>Pseudomonadota</taxon>
        <taxon>Alphaproteobacteria</taxon>
        <taxon>Caulobacterales</taxon>
        <taxon>Caulobacteraceae</taxon>
        <taxon>Caulobacter</taxon>
    </lineage>
</organism>
<proteinExistence type="predicted"/>
<feature type="domain" description="PLD phosphodiesterase" evidence="10">
    <location>
        <begin position="127"/>
        <end position="154"/>
    </location>
</feature>
<keyword evidence="7" id="KW-0378">Hydrolase</keyword>
<dbReference type="InterPro" id="IPR001736">
    <property type="entry name" value="PLipase_D/transphosphatidylase"/>
</dbReference>
<comment type="caution">
    <text evidence="11">The sequence shown here is derived from an EMBL/GenBank/DDBJ whole genome shotgun (WGS) entry which is preliminary data.</text>
</comment>
<feature type="domain" description="PLD phosphodiesterase" evidence="10">
    <location>
        <begin position="342"/>
        <end position="369"/>
    </location>
</feature>
<dbReference type="PANTHER" id="PTHR18896">
    <property type="entry name" value="PHOSPHOLIPASE D"/>
    <property type="match status" value="1"/>
</dbReference>
<gene>
    <name evidence="11" type="ORF">QO010_001777</name>
</gene>
<evidence type="ECO:0000256" key="8">
    <source>
        <dbReference type="ARBA" id="ARBA00023098"/>
    </source>
</evidence>
<evidence type="ECO:0000256" key="3">
    <source>
        <dbReference type="ARBA" id="ARBA00004613"/>
    </source>
</evidence>
<dbReference type="SUPFAM" id="SSF56024">
    <property type="entry name" value="Phospholipase D/nuclease"/>
    <property type="match status" value="2"/>
</dbReference>
<dbReference type="CDD" id="cd09143">
    <property type="entry name" value="PLDc_vPLD1_2_like_bac_2"/>
    <property type="match status" value="1"/>
</dbReference>
<name>A0ABU0IPS0_9CAUL</name>
<dbReference type="RefSeq" id="WP_307348332.1">
    <property type="nucleotide sequence ID" value="NZ_JAUSVS010000002.1"/>
</dbReference>
<dbReference type="Pfam" id="PF13091">
    <property type="entry name" value="PLDc_2"/>
    <property type="match status" value="1"/>
</dbReference>
<dbReference type="PANTHER" id="PTHR18896:SF76">
    <property type="entry name" value="PHOSPHOLIPASE"/>
    <property type="match status" value="1"/>
</dbReference>
<reference evidence="11 12" key="1">
    <citation type="submission" date="2023-07" db="EMBL/GenBank/DDBJ databases">
        <title>Genomic Encyclopedia of Type Strains, Phase IV (KMG-IV): sequencing the most valuable type-strain genomes for metagenomic binning, comparative biology and taxonomic classification.</title>
        <authorList>
            <person name="Goeker M."/>
        </authorList>
    </citation>
    <scope>NUCLEOTIDE SEQUENCE [LARGE SCALE GENOMIC DNA]</scope>
    <source>
        <strain evidence="11 12">DSM 18695</strain>
    </source>
</reference>
<evidence type="ECO:0000256" key="1">
    <source>
        <dbReference type="ARBA" id="ARBA00000798"/>
    </source>
</evidence>
<dbReference type="Gene3D" id="3.30.870.10">
    <property type="entry name" value="Endonuclease Chain A"/>
    <property type="match status" value="2"/>
</dbReference>
<dbReference type="EMBL" id="JAUSVS010000002">
    <property type="protein sequence ID" value="MDQ0464006.1"/>
    <property type="molecule type" value="Genomic_DNA"/>
</dbReference>
<protein>
    <recommendedName>
        <fullName evidence="4">Phospholipase D</fullName>
    </recommendedName>
    <alternativeName>
        <fullName evidence="9">Choline phosphatase</fullName>
    </alternativeName>
</protein>
<dbReference type="SMART" id="SM00155">
    <property type="entry name" value="PLDc"/>
    <property type="match status" value="2"/>
</dbReference>
<evidence type="ECO:0000256" key="6">
    <source>
        <dbReference type="ARBA" id="ARBA00022737"/>
    </source>
</evidence>
<evidence type="ECO:0000256" key="9">
    <source>
        <dbReference type="ARBA" id="ARBA00029594"/>
    </source>
</evidence>
<evidence type="ECO:0000259" key="10">
    <source>
        <dbReference type="PROSITE" id="PS50035"/>
    </source>
</evidence>
<evidence type="ECO:0000256" key="5">
    <source>
        <dbReference type="ARBA" id="ARBA00022525"/>
    </source>
</evidence>
<keyword evidence="5" id="KW-0964">Secreted</keyword>
<dbReference type="Proteomes" id="UP001228905">
    <property type="component" value="Unassembled WGS sequence"/>
</dbReference>
<evidence type="ECO:0000256" key="2">
    <source>
        <dbReference type="ARBA" id="ARBA00003145"/>
    </source>
</evidence>
<sequence length="483" mass="53521">MDIFVPGATCWRTETAARATIFIDNETFYPALAEALTRARHSVLVLGWAFDPRTRLAPDGTEGPDDPDEIGRILLGMVRANPALDVRLLIWKSAMLVNGSPDFIGHRARRWFRNTPVDFRLDVARPFGACHHQKVIVIDDQLAFCGGGDIVTNRWDSQHHRHDEPRRLLPDRAKHPARHEVTLMADGAAAMALGELFRERWRDAGGIEPARRGPTEGDAWPASVAPRFTDVEVAIARTRPARRDRPAVTEIFDLTLACIAQARRTIYLENQYFTSPVIAEALAARLAEPDGPEVVLIVTGRAPSWFDRLTMDHARNPVLRRLRAADAFGRFRAWFPRTEKGGPVLVHSKVAILDDEVLRVGSANLNNRSAGFDTECELAIEAARPDARAAVASLRDQLVSHFLGVSSRALVQARGEAGGLIGAIERLNTKGRLAPLAPGRPTLWEALVGDFGLGDPSDAADSWRPWRRRSRLRALIVRVARRG</sequence>
<dbReference type="CDD" id="cd09140">
    <property type="entry name" value="PLDc_vPLD1_2_like_bac_1"/>
    <property type="match status" value="1"/>
</dbReference>
<dbReference type="InterPro" id="IPR015679">
    <property type="entry name" value="PLipase_D_fam"/>
</dbReference>
<keyword evidence="8" id="KW-0443">Lipid metabolism</keyword>
<evidence type="ECO:0000313" key="11">
    <source>
        <dbReference type="EMBL" id="MDQ0464006.1"/>
    </source>
</evidence>
<comment type="subcellular location">
    <subcellularLocation>
        <location evidence="3">Secreted</location>
    </subcellularLocation>
</comment>
<evidence type="ECO:0000256" key="7">
    <source>
        <dbReference type="ARBA" id="ARBA00022801"/>
    </source>
</evidence>
<evidence type="ECO:0000256" key="4">
    <source>
        <dbReference type="ARBA" id="ARBA00018392"/>
    </source>
</evidence>
<comment type="catalytic activity">
    <reaction evidence="1">
        <text>a 1,2-diacyl-sn-glycero-3-phosphocholine + H2O = a 1,2-diacyl-sn-glycero-3-phosphate + choline + H(+)</text>
        <dbReference type="Rhea" id="RHEA:14445"/>
        <dbReference type="ChEBI" id="CHEBI:15354"/>
        <dbReference type="ChEBI" id="CHEBI:15377"/>
        <dbReference type="ChEBI" id="CHEBI:15378"/>
        <dbReference type="ChEBI" id="CHEBI:57643"/>
        <dbReference type="ChEBI" id="CHEBI:58608"/>
        <dbReference type="EC" id="3.1.4.4"/>
    </reaction>
</comment>
<dbReference type="InterPro" id="IPR025202">
    <property type="entry name" value="PLD-like_dom"/>
</dbReference>
<keyword evidence="6" id="KW-0677">Repeat</keyword>
<keyword evidence="12" id="KW-1185">Reference proteome</keyword>
<comment type="function">
    <text evidence="2">Could be a virulence factor.</text>
</comment>
<accession>A0ABU0IPS0</accession>
<evidence type="ECO:0000313" key="12">
    <source>
        <dbReference type="Proteomes" id="UP001228905"/>
    </source>
</evidence>